<evidence type="ECO:0000259" key="1">
    <source>
        <dbReference type="Pfam" id="PF13495"/>
    </source>
</evidence>
<dbReference type="AlphaFoldDB" id="A0A3Q9FMX3"/>
<sequence>MFDQVYQNMTLSGKSSSTFQNYIRTITSISLYFKKIPFEFSDVQINDYLLLLKEK</sequence>
<dbReference type="KEGG" id="fll:EI427_16735"/>
<dbReference type="Pfam" id="PF13495">
    <property type="entry name" value="Phage_int_SAM_4"/>
    <property type="match status" value="1"/>
</dbReference>
<dbReference type="GO" id="GO:0003677">
    <property type="term" value="F:DNA binding"/>
    <property type="evidence" value="ECO:0007669"/>
    <property type="project" value="InterPro"/>
</dbReference>
<keyword evidence="3" id="KW-1185">Reference proteome</keyword>
<name>A0A3Q9FMX3_9BACT</name>
<protein>
    <recommendedName>
        <fullName evidence="1">Integrase SAM-like N-terminal domain-containing protein</fullName>
    </recommendedName>
</protein>
<reference evidence="2 3" key="1">
    <citation type="submission" date="2018-12" db="EMBL/GenBank/DDBJ databases">
        <title>Flammeovirga pectinis sp. nov., isolated from the gut of the Korean scallop, Patinopecten yessoensis.</title>
        <authorList>
            <person name="Bae J.-W."/>
            <person name="Jeong Y.-S."/>
            <person name="Kang W."/>
        </authorList>
    </citation>
    <scope>NUCLEOTIDE SEQUENCE [LARGE SCALE GENOMIC DNA]</scope>
    <source>
        <strain evidence="2 3">L12M1</strain>
    </source>
</reference>
<dbReference type="InterPro" id="IPR004107">
    <property type="entry name" value="Integrase_SAM-like_N"/>
</dbReference>
<feature type="domain" description="Integrase SAM-like N-terminal" evidence="1">
    <location>
        <begin position="2"/>
        <end position="53"/>
    </location>
</feature>
<dbReference type="GO" id="GO:0015074">
    <property type="term" value="P:DNA integration"/>
    <property type="evidence" value="ECO:0007669"/>
    <property type="project" value="InterPro"/>
</dbReference>
<gene>
    <name evidence="2" type="ORF">EI427_16735</name>
</gene>
<evidence type="ECO:0000313" key="2">
    <source>
        <dbReference type="EMBL" id="AZQ63811.1"/>
    </source>
</evidence>
<evidence type="ECO:0000313" key="3">
    <source>
        <dbReference type="Proteomes" id="UP000267268"/>
    </source>
</evidence>
<dbReference type="Proteomes" id="UP000267268">
    <property type="component" value="Chromosome 1"/>
</dbReference>
<dbReference type="OrthoDB" id="982971at2"/>
<organism evidence="2 3">
    <name type="scientific">Flammeovirga pectinis</name>
    <dbReference type="NCBI Taxonomy" id="2494373"/>
    <lineage>
        <taxon>Bacteria</taxon>
        <taxon>Pseudomonadati</taxon>
        <taxon>Bacteroidota</taxon>
        <taxon>Cytophagia</taxon>
        <taxon>Cytophagales</taxon>
        <taxon>Flammeovirgaceae</taxon>
        <taxon>Flammeovirga</taxon>
    </lineage>
</organism>
<proteinExistence type="predicted"/>
<dbReference type="EMBL" id="CP034562">
    <property type="protein sequence ID" value="AZQ63811.1"/>
    <property type="molecule type" value="Genomic_DNA"/>
</dbReference>
<accession>A0A3Q9FMX3</accession>
<dbReference type="RefSeq" id="WP_126616882.1">
    <property type="nucleotide sequence ID" value="NZ_CP034562.1"/>
</dbReference>